<accession>A0ABQ6MCR4</accession>
<organism evidence="1 2">
    <name type="scientific">Tetraparma gracilis</name>
    <dbReference type="NCBI Taxonomy" id="2962635"/>
    <lineage>
        <taxon>Eukaryota</taxon>
        <taxon>Sar</taxon>
        <taxon>Stramenopiles</taxon>
        <taxon>Ochrophyta</taxon>
        <taxon>Bolidophyceae</taxon>
        <taxon>Parmales</taxon>
        <taxon>Triparmaceae</taxon>
        <taxon>Tetraparma</taxon>
    </lineage>
</organism>
<reference evidence="1 2" key="1">
    <citation type="journal article" date="2023" name="Commun. Biol.">
        <title>Genome analysis of Parmales, the sister group of diatoms, reveals the evolutionary specialization of diatoms from phago-mixotrophs to photoautotrophs.</title>
        <authorList>
            <person name="Ban H."/>
            <person name="Sato S."/>
            <person name="Yoshikawa S."/>
            <person name="Yamada K."/>
            <person name="Nakamura Y."/>
            <person name="Ichinomiya M."/>
            <person name="Sato N."/>
            <person name="Blanc-Mathieu R."/>
            <person name="Endo H."/>
            <person name="Kuwata A."/>
            <person name="Ogata H."/>
        </authorList>
    </citation>
    <scope>NUCLEOTIDE SEQUENCE [LARGE SCALE GENOMIC DNA]</scope>
</reference>
<comment type="caution">
    <text evidence="1">The sequence shown here is derived from an EMBL/GenBank/DDBJ whole genome shotgun (WGS) entry which is preliminary data.</text>
</comment>
<feature type="non-terminal residue" evidence="1">
    <location>
        <position position="152"/>
    </location>
</feature>
<evidence type="ECO:0000313" key="1">
    <source>
        <dbReference type="EMBL" id="GMI23952.1"/>
    </source>
</evidence>
<keyword evidence="2" id="KW-1185">Reference proteome</keyword>
<name>A0ABQ6MCR4_9STRA</name>
<gene>
    <name evidence="1" type="ORF">TeGR_g4958</name>
</gene>
<protein>
    <submittedName>
        <fullName evidence="1">Uncharacterized protein</fullName>
    </submittedName>
</protein>
<dbReference type="EMBL" id="BRYB01003992">
    <property type="protein sequence ID" value="GMI23952.1"/>
    <property type="molecule type" value="Genomic_DNA"/>
</dbReference>
<evidence type="ECO:0000313" key="2">
    <source>
        <dbReference type="Proteomes" id="UP001165060"/>
    </source>
</evidence>
<proteinExistence type="predicted"/>
<sequence length="152" mass="17134">MLVQQVGVDRFGKANPVTYLDYRWLLTDPCSAFFGLEWAAVSRAVETHRRKVSNTTPLKPSSKVPMLEVLRTVGAAFEKIIDETGMDEVKGPKTIGYGVANRRWEQGVEAFLDDTTFGGLKGAEFKDEIMQDAVKITQEERDWMGQDDGRHH</sequence>
<dbReference type="Proteomes" id="UP001165060">
    <property type="component" value="Unassembled WGS sequence"/>
</dbReference>